<evidence type="ECO:0000313" key="4">
    <source>
        <dbReference type="Proteomes" id="UP000008810"/>
    </source>
</evidence>
<dbReference type="PANTHER" id="PTHR34709">
    <property type="entry name" value="OS10G0396666 PROTEIN"/>
    <property type="match status" value="1"/>
</dbReference>
<proteinExistence type="predicted"/>
<dbReference type="InterPro" id="IPR036047">
    <property type="entry name" value="F-box-like_dom_sf"/>
</dbReference>
<sequence>MDDHVETEHGGGCGGGGRDRLSGLPEDLIHGILLRLGSLPAAARTSGLSRRWRHVWATLPELDLVGPLHPDPGPQPISSFLRAVDAALAAYTAPTLAHLAIAMPEPPPLRPNGSGFVPFHVPGPRVSSWLRFAAARVDELELPPCGTAKEMALFLEGFVLRLRPAGLFADLTILTIHSAAMDGPELAAFVSAMCPRLTDLTLRDIAIVRCFDARHDASIRSASLRRLDVSHKRVFCLAVSAAPMLETFVASSLVQARVSGAPKLAVAELHRLHRHHFGEDVPRRLRRLDVSQCFVTEVAPPRERRFDHVDELRLSALIGMQGYNNFLDDANNLPMCETLSVQLTGDHHGLVPTMLHLLRRRDGIKKLVLETCPKMANPCSLACSCRLPGSNNVDNISLDSLEEIEINWFTGADDQVELLKVLTSRCSTTKVTSLEINKSNAGPSPSEDVLEKMFSFCRQNLRIRFHVLSDGMVAVLLL</sequence>
<accession>A0A2K2CIC2</accession>
<dbReference type="Proteomes" id="UP000008810">
    <property type="component" value="Chromosome 5"/>
</dbReference>
<dbReference type="ExpressionAtlas" id="A0A2K2CIC2">
    <property type="expression patterns" value="baseline"/>
</dbReference>
<reference evidence="2 3" key="1">
    <citation type="journal article" date="2010" name="Nature">
        <title>Genome sequencing and analysis of the model grass Brachypodium distachyon.</title>
        <authorList>
            <consortium name="International Brachypodium Initiative"/>
        </authorList>
    </citation>
    <scope>NUCLEOTIDE SEQUENCE [LARGE SCALE GENOMIC DNA]</scope>
    <source>
        <strain evidence="2 3">Bd21</strain>
    </source>
</reference>
<evidence type="ECO:0000313" key="2">
    <source>
        <dbReference type="EMBL" id="PNT61784.1"/>
    </source>
</evidence>
<dbReference type="InParanoid" id="A0A2K2CIC2"/>
<dbReference type="EMBL" id="CM000884">
    <property type="protein sequence ID" value="PNT61784.1"/>
    <property type="molecule type" value="Genomic_DNA"/>
</dbReference>
<reference evidence="3" key="3">
    <citation type="submission" date="2018-08" db="UniProtKB">
        <authorList>
            <consortium name="EnsemblPlants"/>
        </authorList>
    </citation>
    <scope>IDENTIFICATION</scope>
    <source>
        <strain evidence="3">cv. Bd21</strain>
    </source>
</reference>
<dbReference type="AlphaFoldDB" id="A0A2K2CIC2"/>
<evidence type="ECO:0000313" key="3">
    <source>
        <dbReference type="EnsemblPlants" id="PNT61784"/>
    </source>
</evidence>
<dbReference type="PANTHER" id="PTHR34709:SF68">
    <property type="entry name" value="OS07G0550432 PROTEIN"/>
    <property type="match status" value="1"/>
</dbReference>
<dbReference type="SUPFAM" id="SSF81383">
    <property type="entry name" value="F-box domain"/>
    <property type="match status" value="1"/>
</dbReference>
<gene>
    <name evidence="2" type="ORF">BRADI_5g20677v3</name>
</gene>
<dbReference type="InterPro" id="IPR055411">
    <property type="entry name" value="LRR_FXL15/At3g58940/PEG3-like"/>
</dbReference>
<dbReference type="Pfam" id="PF24758">
    <property type="entry name" value="LRR_At5g56370"/>
    <property type="match status" value="1"/>
</dbReference>
<dbReference type="OrthoDB" id="676359at2759"/>
<dbReference type="EnsemblPlants" id="PNT61784">
    <property type="protein sequence ID" value="PNT61784"/>
    <property type="gene ID" value="BRADI_5g20677v3"/>
</dbReference>
<dbReference type="InterPro" id="IPR055312">
    <property type="entry name" value="FBL15-like"/>
</dbReference>
<protein>
    <recommendedName>
        <fullName evidence="1">F-box/LRR-repeat protein 15/At3g58940/PEG3-like LRR domain-containing protein</fullName>
    </recommendedName>
</protein>
<evidence type="ECO:0000259" key="1">
    <source>
        <dbReference type="Pfam" id="PF24758"/>
    </source>
</evidence>
<organism evidence="2">
    <name type="scientific">Brachypodium distachyon</name>
    <name type="common">Purple false brome</name>
    <name type="synonym">Trachynia distachya</name>
    <dbReference type="NCBI Taxonomy" id="15368"/>
    <lineage>
        <taxon>Eukaryota</taxon>
        <taxon>Viridiplantae</taxon>
        <taxon>Streptophyta</taxon>
        <taxon>Embryophyta</taxon>
        <taxon>Tracheophyta</taxon>
        <taxon>Spermatophyta</taxon>
        <taxon>Magnoliopsida</taxon>
        <taxon>Liliopsida</taxon>
        <taxon>Poales</taxon>
        <taxon>Poaceae</taxon>
        <taxon>BOP clade</taxon>
        <taxon>Pooideae</taxon>
        <taxon>Stipodae</taxon>
        <taxon>Brachypodieae</taxon>
        <taxon>Brachypodium</taxon>
    </lineage>
</organism>
<dbReference type="Gramene" id="PNT61784">
    <property type="protein sequence ID" value="PNT61784"/>
    <property type="gene ID" value="BRADI_5g20677v3"/>
</dbReference>
<feature type="domain" description="F-box/LRR-repeat protein 15/At3g58940/PEG3-like LRR" evidence="1">
    <location>
        <begin position="165"/>
        <end position="269"/>
    </location>
</feature>
<name>A0A2K2CIC2_BRADI</name>
<keyword evidence="4" id="KW-1185">Reference proteome</keyword>
<reference evidence="2" key="2">
    <citation type="submission" date="2017-06" db="EMBL/GenBank/DDBJ databases">
        <title>WGS assembly of Brachypodium distachyon.</title>
        <authorList>
            <consortium name="The International Brachypodium Initiative"/>
            <person name="Lucas S."/>
            <person name="Harmon-Smith M."/>
            <person name="Lail K."/>
            <person name="Tice H."/>
            <person name="Grimwood J."/>
            <person name="Bruce D."/>
            <person name="Barry K."/>
            <person name="Shu S."/>
            <person name="Lindquist E."/>
            <person name="Wang M."/>
            <person name="Pitluck S."/>
            <person name="Vogel J.P."/>
            <person name="Garvin D.F."/>
            <person name="Mockler T.C."/>
            <person name="Schmutz J."/>
            <person name="Rokhsar D."/>
            <person name="Bevan M.W."/>
        </authorList>
    </citation>
    <scope>NUCLEOTIDE SEQUENCE</scope>
    <source>
        <strain evidence="2">Bd21</strain>
    </source>
</reference>